<evidence type="ECO:0000313" key="2">
    <source>
        <dbReference type="EMBL" id="QQO74711.1"/>
    </source>
</evidence>
<dbReference type="AlphaFoldDB" id="A0A7T8DVQ9"/>
<sequence>MAQVVMFYYALIFFMAGYSFRETNLPCKDLYECATLHNLLADCRDGFCHMLVWNGDD</sequence>
<reference evidence="2" key="1">
    <citation type="journal article" date="2020" name="Mol. Cell">
        <title>Proteome analysis reveals a significant host-specific response in Rhizobium leguminosarum bv viciae endosymbiotic cells.</title>
        <authorList>
            <person name="Duran D."/>
            <person name="Albareda M."/>
            <person name="Marina A."/>
            <person name="Garcia C."/>
            <person name="Ruiz-Argueso T."/>
            <person name="Palacios J."/>
        </authorList>
    </citation>
    <scope>NUCLEOTIDE SEQUENCE</scope>
    <source>
        <tissue evidence="2">Root nodules</tissue>
    </source>
</reference>
<organism evidence="2">
    <name type="scientific">Lens culinaris</name>
    <name type="common">Lentil</name>
    <name type="synonym">Cicer lens</name>
    <dbReference type="NCBI Taxonomy" id="3864"/>
    <lineage>
        <taxon>Eukaryota</taxon>
        <taxon>Viridiplantae</taxon>
        <taxon>Streptophyta</taxon>
        <taxon>Embryophyta</taxon>
        <taxon>Tracheophyta</taxon>
        <taxon>Spermatophyta</taxon>
        <taxon>Magnoliopsida</taxon>
        <taxon>eudicotyledons</taxon>
        <taxon>Gunneridae</taxon>
        <taxon>Pentapetalae</taxon>
        <taxon>rosids</taxon>
        <taxon>fabids</taxon>
        <taxon>Fabales</taxon>
        <taxon>Fabaceae</taxon>
        <taxon>Papilionoideae</taxon>
        <taxon>50 kb inversion clade</taxon>
        <taxon>NPAAA clade</taxon>
        <taxon>Hologalegina</taxon>
        <taxon>IRL clade</taxon>
        <taxon>Fabeae</taxon>
        <taxon>Lens</taxon>
    </lineage>
</organism>
<dbReference type="EMBL" id="MT371193">
    <property type="protein sequence ID" value="QQO74711.1"/>
    <property type="molecule type" value="mRNA"/>
</dbReference>
<proteinExistence type="evidence at transcript level"/>
<accession>A0A7T8DVQ9</accession>
<evidence type="ECO:0000256" key="1">
    <source>
        <dbReference type="SAM" id="SignalP"/>
    </source>
</evidence>
<protein>
    <submittedName>
        <fullName evidence="2">Nodule-specific cysteine-rich peptide L43</fullName>
    </submittedName>
</protein>
<keyword evidence="1" id="KW-0732">Signal</keyword>
<feature type="chain" id="PRO_5030861243" evidence="1">
    <location>
        <begin position="22"/>
        <end position="57"/>
    </location>
</feature>
<name>A0A7T8DVQ9_LENCU</name>
<feature type="signal peptide" evidence="1">
    <location>
        <begin position="1"/>
        <end position="21"/>
    </location>
</feature>